<dbReference type="SUPFAM" id="SSF56112">
    <property type="entry name" value="Protein kinase-like (PK-like)"/>
    <property type="match status" value="1"/>
</dbReference>
<keyword evidence="15" id="KW-1185">Reference proteome</keyword>
<dbReference type="CDD" id="cd05169">
    <property type="entry name" value="PIKKc_TOR"/>
    <property type="match status" value="1"/>
</dbReference>
<evidence type="ECO:0000256" key="1">
    <source>
        <dbReference type="ARBA" id="ARBA00011031"/>
    </source>
</evidence>
<evidence type="ECO:0000313" key="14">
    <source>
        <dbReference type="EMBL" id="CUG89686.1"/>
    </source>
</evidence>
<dbReference type="VEuPathDB" id="TriTrypDB:BSAL_22740"/>
<evidence type="ECO:0000256" key="10">
    <source>
        <dbReference type="SAM" id="MobiDB-lite"/>
    </source>
</evidence>
<evidence type="ECO:0000256" key="7">
    <source>
        <dbReference type="ARBA" id="ARBA00022840"/>
    </source>
</evidence>
<dbReference type="Pfam" id="PF00454">
    <property type="entry name" value="PI3_PI4_kinase"/>
    <property type="match status" value="1"/>
</dbReference>
<proteinExistence type="inferred from homology"/>
<dbReference type="InterPro" id="IPR014009">
    <property type="entry name" value="PIK_FAT"/>
</dbReference>
<evidence type="ECO:0000256" key="5">
    <source>
        <dbReference type="ARBA" id="ARBA00022741"/>
    </source>
</evidence>
<dbReference type="PANTHER" id="PTHR11139">
    <property type="entry name" value="ATAXIA TELANGIECTASIA MUTATED ATM -RELATED"/>
    <property type="match status" value="1"/>
</dbReference>
<dbReference type="GO" id="GO:0004674">
    <property type="term" value="F:protein serine/threonine kinase activity"/>
    <property type="evidence" value="ECO:0007669"/>
    <property type="project" value="UniProtKB-EC"/>
</dbReference>
<keyword evidence="4" id="KW-0677">Repeat</keyword>
<dbReference type="InterPro" id="IPR009076">
    <property type="entry name" value="FRB_dom"/>
</dbReference>
<comment type="catalytic activity">
    <reaction evidence="9">
        <text>L-seryl-[protein] + ATP = O-phospho-L-seryl-[protein] + ADP + H(+)</text>
        <dbReference type="Rhea" id="RHEA:17989"/>
        <dbReference type="Rhea" id="RHEA-COMP:9863"/>
        <dbReference type="Rhea" id="RHEA-COMP:11604"/>
        <dbReference type="ChEBI" id="CHEBI:15378"/>
        <dbReference type="ChEBI" id="CHEBI:29999"/>
        <dbReference type="ChEBI" id="CHEBI:30616"/>
        <dbReference type="ChEBI" id="CHEBI:83421"/>
        <dbReference type="ChEBI" id="CHEBI:456216"/>
        <dbReference type="EC" id="2.7.11.1"/>
    </reaction>
</comment>
<sequence length="2621" mass="292257">MGQISDIMNHIGTSPTRQRVADTCATLLDTLVKHSREIADNTTIQTHLLGCIVEVSSNADNGVGKAIAALETVLDASVMETNAKRNHCTLICTRILEHESVVHDSASCELLIGMIRSLILESSFTAPEVMTSICECAIALVRDQSRQTVRTQTRAAAFQVLTHIVTNHAIQLKTVKQITESMRALSPSYLCRETINAENPWLRLWSSKLLAEIIRHSVFEISSENAESLVREVETQLVNSEDDANAFLGVVALVEAFSSVKTLSQAYSWNANKWRQCLLETDLLAATKEVQDAVVIGIVAITSMRISDIVSAAIVALCQQHMTRDFSGASRALENIIRRHKKQISEAERVEMLERVLQMLLDKDTTVGDVAIPQEAGQLLASLLEASGFETTESYTRAQDRVFDVASQFCAESRLLLGASLLQSVDTALFRGGNPKYLQMLEGATVPWASLTANDIQGASRLASIVRTGRALSFAIDALTHEQAGVRLEAAKSAIVTCEHLIVSARSGDDDDAHSRRLDNVVQNAVESLLDAAVADIDCTVRLTIMAGFSSPFDPYLSMPDNLQSIQMAKNDTNHEVRVTALELLCRLLPSHPAFVHPVLNRLQDYALKEIEARDSTVSEILSASHMLRTCAAHRALLPQPKQVQQIVLDRIAKQPFASRMLSHEFLQLIKCVLDTYGPLHHVDCASLVHTLKPIICDGHTALLRSLALETLASTVRTLGVSLETQLFSEVYNMCGGILVNESKEDDEPRKSAALVLSVLGAMNPVKIRAVTRAFDAEPTPNAAAEEGTDLLPSTKPHHRSHPHIAEKYPSIVLFLLIKTMQTASDPRQQKDALRCAYETLQASPPNHKSHLMTQLVPQLRRWLRDPEKSFLHGGILKIFTDLVGLLQQFKETIPAHIGTDILKSVQTLCHNPQASQPPLNILVVELLDQLARALPMPDIRDHRWAVEFVHQRLLRDRREAKLVISVVKALESFASFLQEKDKRHVLPHVLDCLDIPPEVNREGTTGANVLQAIQDVRLVNSACYDFIAMLTESHTTLVKDFSAQAVHKLMQLIDLAWDEEDRGNAIHTAANLVATVGRPANRFIPHVQRLCDARGLPRDCFKLMVDAIRNGVQKVKLPPVKQEDVPSLDCPLAVISNNPSLSRADFERELRAICRFEESEFEVLGVSHPGGQTVVHFQFAKHLPQAESRLVYFMRKANEAQSTLRRTLGIISVEQKPQNSIRLNSDFVTQLAALPEAQARVRRKKEFSWMNWMQVACLNFLRNSPFQPFRVLSTLTPTNMWLVKEVFPFAVGAVLSQVETQQRANILQTFNIVISKAPNDIRQILFSLAEYLESERGEKKAVVSKVAKTVSCTVERDAPDQKFGINYDQDNRGIIVTKLAPDGPGMRAGVPVLGVLQTINQQKVHTVNEIPGLIRGATKIHLVFTVMEEVRRVPETKPLMGLADVAKAAAESEFHAKEVYFSEVLLQQLYKNLGAGKNRKDAEAQQVLQVVESLMKCYNRLGLPMEAKGLVNMIAAKFTENIIAPENFGFDEADTLEQLHWWTDALRLYRSRFNDDSSVSSLVGMLRCYDAMGEIEMMQKTVESYWPGLDEESRVQVAPHRAAAALALGDWGTFDEAAAFSPESLDTVERGVYLLRNGQREALTKFIRDERDARFDQFSETFDDSYLRCIDILAELQHLTHLEEIVQYQFSASDERRSTLRGVWRRRAAQLTRQPRVWKTMVTLNSLVLTPEEDLLNRVDCINVCSKQGWVSYAEHLLQQFVGGNPISIENLSVMDPNVTYVYLKHLYNTNRKMEAYTTMMEVLQSAHVSPSDTHSEVWGRCWFLFGEWTIQLNSSDVPIAIDALSKATELSPRSSSAFHSLGILHYERSRDVSQPAESRHDSCVAAVNALINSVQLSSDGKNSVMQDMLRILTIWFSHGGVRIVNEAVESGMQVIPDHVWLRVIPQLIARMGINSHRARNMLVDLLIRVGTAYPQTCIYPITVSEKSTEVVRKRMAEQILAGIRTKCDQLVKEASLISNELVRIAILWSERWHAQIQAAAHKQDDAAAILHILQPLFDELDHGTTPNEKNFEKSFGQTLKRAKTSLSSKALDQAWQLLKQVYSSLTKLIAERKLVMNDVSPVLDNVHKSIVAVPGTFDPTKPVIGISRFQNKIIVMSSKQKPRRFGMEGSDGKLYRFLLKGHEDLRQDERVMQFLDLINTIFSGDSASATLELFVPRYAVIPLTDNVGLIGWVEHTETIYRMLETRRQDFNISVYDEVNLIIQKGHLRHIEDYHKLAKPDRKNLLQVVMNGTPSDELSRIIWDKNDACEQWLEYRRLYGHTLAIMSMVGYVLGLGDRHLNNLMLQQGGAVVHIDFGDCFEVAMHRAMYAEAVPFRLTRILVNALGVTGVDGVYRHTCEHVMKLLRRHKENLLSVLEAFIYDPLINWKLAPAAAAAPPATPHQSSGQPTTASAAPAPPVPTDEHGVPKIIADLDAPAQAKQPALSCTVRGRTSMGRSVAAEYEGEQELRNQQGDAALLRVHAKLSGQDFETLATSSASGSPGSATFSNHIDRAAMNDFFVGESVKDSVAGPLLATYLASQQVLPGTHVLDVSQQVERLIQEATSLDNLAEAFITGWAPFW</sequence>
<evidence type="ECO:0000259" key="12">
    <source>
        <dbReference type="PROSITE" id="PS51189"/>
    </source>
</evidence>
<feature type="domain" description="PI3K/PI4K catalytic" evidence="11">
    <location>
        <begin position="2151"/>
        <end position="2466"/>
    </location>
</feature>
<evidence type="ECO:0000256" key="6">
    <source>
        <dbReference type="ARBA" id="ARBA00022777"/>
    </source>
</evidence>
<dbReference type="InterPro" id="IPR003152">
    <property type="entry name" value="FATC_dom"/>
</dbReference>
<dbReference type="InterPro" id="IPR000403">
    <property type="entry name" value="PI3/4_kinase_cat_dom"/>
</dbReference>
<dbReference type="PANTHER" id="PTHR11139:SF121">
    <property type="entry name" value="NON-SPECIFIC SERINE_THREONINE PROTEIN KINASE"/>
    <property type="match status" value="1"/>
</dbReference>
<feature type="domain" description="FATC" evidence="13">
    <location>
        <begin position="2588"/>
        <end position="2621"/>
    </location>
</feature>
<dbReference type="GO" id="GO:0031929">
    <property type="term" value="P:TOR signaling"/>
    <property type="evidence" value="ECO:0007669"/>
    <property type="project" value="TreeGrafter"/>
</dbReference>
<evidence type="ECO:0000313" key="15">
    <source>
        <dbReference type="Proteomes" id="UP000051952"/>
    </source>
</evidence>
<dbReference type="InterPro" id="IPR024585">
    <property type="entry name" value="mTOR_dom"/>
</dbReference>
<evidence type="ECO:0000256" key="8">
    <source>
        <dbReference type="ARBA" id="ARBA00047899"/>
    </source>
</evidence>
<keyword evidence="3" id="KW-0808">Transferase</keyword>
<dbReference type="Gene3D" id="1.25.10.10">
    <property type="entry name" value="Leucine-rich Repeat Variant"/>
    <property type="match status" value="1"/>
</dbReference>
<dbReference type="InterPro" id="IPR016024">
    <property type="entry name" value="ARM-type_fold"/>
</dbReference>
<evidence type="ECO:0000256" key="4">
    <source>
        <dbReference type="ARBA" id="ARBA00022737"/>
    </source>
</evidence>
<protein>
    <recommendedName>
        <fullName evidence="2">non-specific serine/threonine protein kinase</fullName>
        <ecNumber evidence="2">2.7.11.1</ecNumber>
    </recommendedName>
</protein>
<comment type="catalytic activity">
    <reaction evidence="8">
        <text>L-threonyl-[protein] + ATP = O-phospho-L-threonyl-[protein] + ADP + H(+)</text>
        <dbReference type="Rhea" id="RHEA:46608"/>
        <dbReference type="Rhea" id="RHEA-COMP:11060"/>
        <dbReference type="Rhea" id="RHEA-COMP:11605"/>
        <dbReference type="ChEBI" id="CHEBI:15378"/>
        <dbReference type="ChEBI" id="CHEBI:30013"/>
        <dbReference type="ChEBI" id="CHEBI:30616"/>
        <dbReference type="ChEBI" id="CHEBI:61977"/>
        <dbReference type="ChEBI" id="CHEBI:456216"/>
        <dbReference type="EC" id="2.7.11.1"/>
    </reaction>
</comment>
<feature type="region of interest" description="Disordered" evidence="10">
    <location>
        <begin position="779"/>
        <end position="802"/>
    </location>
</feature>
<dbReference type="InterPro" id="IPR036940">
    <property type="entry name" value="PI3/4_kinase_cat_sf"/>
</dbReference>
<dbReference type="InterPro" id="IPR036738">
    <property type="entry name" value="FRB_sf"/>
</dbReference>
<evidence type="ECO:0000256" key="3">
    <source>
        <dbReference type="ARBA" id="ARBA00022679"/>
    </source>
</evidence>
<dbReference type="SUPFAM" id="SSF47212">
    <property type="entry name" value="FKBP12-rapamycin-binding domain of FKBP-rapamycin-associated protein (FRAP)"/>
    <property type="match status" value="1"/>
</dbReference>
<dbReference type="InterPro" id="IPR003151">
    <property type="entry name" value="PIK-rel_kinase_FAT"/>
</dbReference>
<dbReference type="Pfam" id="PF11865">
    <property type="entry name" value="mTOR_dom"/>
    <property type="match status" value="1"/>
</dbReference>
<dbReference type="EC" id="2.7.11.1" evidence="2"/>
<comment type="similarity">
    <text evidence="1">Belongs to the PI3/PI4-kinase family.</text>
</comment>
<dbReference type="GO" id="GO:0005634">
    <property type="term" value="C:nucleus"/>
    <property type="evidence" value="ECO:0007669"/>
    <property type="project" value="TreeGrafter"/>
</dbReference>
<dbReference type="GO" id="GO:0016242">
    <property type="term" value="P:negative regulation of macroautophagy"/>
    <property type="evidence" value="ECO:0007669"/>
    <property type="project" value="TreeGrafter"/>
</dbReference>
<dbReference type="InterPro" id="IPR036034">
    <property type="entry name" value="PDZ_sf"/>
</dbReference>
<dbReference type="Pfam" id="PF23593">
    <property type="entry name" value="HEAT_ATR"/>
    <property type="match status" value="1"/>
</dbReference>
<dbReference type="InterPro" id="IPR026683">
    <property type="entry name" value="TOR_cat"/>
</dbReference>
<feature type="domain" description="FAT" evidence="12">
    <location>
        <begin position="1445"/>
        <end position="1989"/>
    </location>
</feature>
<dbReference type="PROSITE" id="PS50290">
    <property type="entry name" value="PI3_4_KINASE_3"/>
    <property type="match status" value="1"/>
</dbReference>
<dbReference type="GO" id="GO:0044877">
    <property type="term" value="F:protein-containing complex binding"/>
    <property type="evidence" value="ECO:0007669"/>
    <property type="project" value="InterPro"/>
</dbReference>
<reference evidence="15" key="1">
    <citation type="submission" date="2015-09" db="EMBL/GenBank/DDBJ databases">
        <authorList>
            <consortium name="Pathogen Informatics"/>
        </authorList>
    </citation>
    <scope>NUCLEOTIDE SEQUENCE [LARGE SCALE GENOMIC DNA]</scope>
    <source>
        <strain evidence="15">Lake Konstanz</strain>
    </source>
</reference>
<keyword evidence="7" id="KW-0067">ATP-binding</keyword>
<dbReference type="InterPro" id="IPR050517">
    <property type="entry name" value="DDR_Repair_Kinase"/>
</dbReference>
<dbReference type="GO" id="GO:0005524">
    <property type="term" value="F:ATP binding"/>
    <property type="evidence" value="ECO:0007669"/>
    <property type="project" value="UniProtKB-KW"/>
</dbReference>
<dbReference type="InterPro" id="IPR018936">
    <property type="entry name" value="PI3/4_kinase_CS"/>
</dbReference>
<evidence type="ECO:0000256" key="2">
    <source>
        <dbReference type="ARBA" id="ARBA00012513"/>
    </source>
</evidence>
<evidence type="ECO:0000256" key="9">
    <source>
        <dbReference type="ARBA" id="ARBA00048679"/>
    </source>
</evidence>
<keyword evidence="5" id="KW-0547">Nucleotide-binding</keyword>
<dbReference type="OrthoDB" id="2250022at2759"/>
<dbReference type="Pfam" id="PF02259">
    <property type="entry name" value="FAT"/>
    <property type="match status" value="1"/>
</dbReference>
<dbReference type="SMART" id="SM00146">
    <property type="entry name" value="PI3Kc"/>
    <property type="match status" value="1"/>
</dbReference>
<dbReference type="SMART" id="SM01345">
    <property type="entry name" value="Rapamycin_bind"/>
    <property type="match status" value="1"/>
</dbReference>
<dbReference type="FunFam" id="3.30.1010.10:FF:000006">
    <property type="entry name" value="Serine/threonine-protein kinase TOR"/>
    <property type="match status" value="1"/>
</dbReference>
<dbReference type="InterPro" id="IPR011009">
    <property type="entry name" value="Kinase-like_dom_sf"/>
</dbReference>
<gene>
    <name evidence="14" type="ORF">BSAL_22740</name>
</gene>
<keyword evidence="6 14" id="KW-0418">Kinase</keyword>
<dbReference type="InterPro" id="IPR011989">
    <property type="entry name" value="ARM-like"/>
</dbReference>
<dbReference type="GO" id="GO:0031932">
    <property type="term" value="C:TORC2 complex"/>
    <property type="evidence" value="ECO:0007669"/>
    <property type="project" value="TreeGrafter"/>
</dbReference>
<dbReference type="InterPro" id="IPR057564">
    <property type="entry name" value="HEAT_ATR"/>
</dbReference>
<dbReference type="Proteomes" id="UP000051952">
    <property type="component" value="Unassembled WGS sequence"/>
</dbReference>
<dbReference type="PROSITE" id="PS00915">
    <property type="entry name" value="PI3_4_KINASE_1"/>
    <property type="match status" value="1"/>
</dbReference>
<dbReference type="PROSITE" id="PS51190">
    <property type="entry name" value="FATC"/>
    <property type="match status" value="1"/>
</dbReference>
<dbReference type="Pfam" id="PF08771">
    <property type="entry name" value="FRB_dom"/>
    <property type="match status" value="1"/>
</dbReference>
<dbReference type="Gene3D" id="1.10.1070.11">
    <property type="entry name" value="Phosphatidylinositol 3-/4-kinase, catalytic domain"/>
    <property type="match status" value="1"/>
</dbReference>
<dbReference type="PROSITE" id="PS00916">
    <property type="entry name" value="PI3_4_KINASE_2"/>
    <property type="match status" value="1"/>
</dbReference>
<dbReference type="PROSITE" id="PS51189">
    <property type="entry name" value="FAT"/>
    <property type="match status" value="1"/>
</dbReference>
<dbReference type="Pfam" id="PF02260">
    <property type="entry name" value="FATC"/>
    <property type="match status" value="1"/>
</dbReference>
<dbReference type="SUPFAM" id="SSF48371">
    <property type="entry name" value="ARM repeat"/>
    <property type="match status" value="1"/>
</dbReference>
<dbReference type="EMBL" id="CYKH01001759">
    <property type="protein sequence ID" value="CUG89686.1"/>
    <property type="molecule type" value="Genomic_DNA"/>
</dbReference>
<evidence type="ECO:0000259" key="13">
    <source>
        <dbReference type="PROSITE" id="PS51190"/>
    </source>
</evidence>
<feature type="region of interest" description="Disordered" evidence="10">
    <location>
        <begin position="2437"/>
        <end position="2467"/>
    </location>
</feature>
<dbReference type="OMA" id="LEQLNWW"/>
<dbReference type="GO" id="GO:0031931">
    <property type="term" value="C:TORC1 complex"/>
    <property type="evidence" value="ECO:0007669"/>
    <property type="project" value="TreeGrafter"/>
</dbReference>
<dbReference type="Gene3D" id="3.30.1010.10">
    <property type="entry name" value="Phosphatidylinositol 3-kinase Catalytic Subunit, Chain A, domain 4"/>
    <property type="match status" value="1"/>
</dbReference>
<organism evidence="14 15">
    <name type="scientific">Bodo saltans</name>
    <name type="common">Flagellated protozoan</name>
    <dbReference type="NCBI Taxonomy" id="75058"/>
    <lineage>
        <taxon>Eukaryota</taxon>
        <taxon>Discoba</taxon>
        <taxon>Euglenozoa</taxon>
        <taxon>Kinetoplastea</taxon>
        <taxon>Metakinetoplastina</taxon>
        <taxon>Eubodonida</taxon>
        <taxon>Bodonidae</taxon>
        <taxon>Bodo</taxon>
    </lineage>
</organism>
<dbReference type="GO" id="GO:0005737">
    <property type="term" value="C:cytoplasm"/>
    <property type="evidence" value="ECO:0007669"/>
    <property type="project" value="TreeGrafter"/>
</dbReference>
<dbReference type="SMART" id="SM01343">
    <property type="entry name" value="FATC"/>
    <property type="match status" value="1"/>
</dbReference>
<accession>A0A0S4JDP2</accession>
<dbReference type="SUPFAM" id="SSF50156">
    <property type="entry name" value="PDZ domain-like"/>
    <property type="match status" value="1"/>
</dbReference>
<evidence type="ECO:0000259" key="11">
    <source>
        <dbReference type="PROSITE" id="PS50290"/>
    </source>
</evidence>
<name>A0A0S4JDP2_BODSA</name>